<comment type="caution">
    <text evidence="1">The sequence shown here is derived from an EMBL/GenBank/DDBJ whole genome shotgun (WGS) entry which is preliminary data.</text>
</comment>
<keyword evidence="2" id="KW-1185">Reference proteome</keyword>
<name>A0A086BKQ9_9FLAO</name>
<sequence>MKLETPISFRLKINLPNKKEVLYHDLYEICQGCPEVGKLSIDGNLIKREIFGGPLLYENGFIYIPCFRKKWFNSGFYLVKINTSTLEFTVISDMYQIIDLIKIENDSIYFYDNLEQSEIREISLKKITH</sequence>
<dbReference type="EMBL" id="JPRJ01000006">
    <property type="protein sequence ID" value="KFF29523.1"/>
    <property type="molecule type" value="Genomic_DNA"/>
</dbReference>
<reference evidence="1 2" key="1">
    <citation type="submission" date="2014-07" db="EMBL/GenBank/DDBJ databases">
        <title>Genome of Chryseobacterium piperi CTM.</title>
        <authorList>
            <person name="Pipes S.E."/>
            <person name="Stropko S.J."/>
            <person name="Newman J.D."/>
        </authorList>
    </citation>
    <scope>NUCLEOTIDE SEQUENCE [LARGE SCALE GENOMIC DNA]</scope>
    <source>
        <strain evidence="1 2">CTM</strain>
    </source>
</reference>
<evidence type="ECO:0000313" key="2">
    <source>
        <dbReference type="Proteomes" id="UP000028709"/>
    </source>
</evidence>
<accession>A0A086BKQ9</accession>
<dbReference type="STRING" id="558152.IQ37_05785"/>
<evidence type="ECO:0000313" key="1">
    <source>
        <dbReference type="EMBL" id="KFF29523.1"/>
    </source>
</evidence>
<dbReference type="KEGG" id="cpip:CJF12_00065"/>
<dbReference type="KEGG" id="cpip:CJF12_00100"/>
<dbReference type="eggNOG" id="ENOG50331C4">
    <property type="taxonomic scope" value="Bacteria"/>
</dbReference>
<dbReference type="AlphaFoldDB" id="A0A086BKQ9"/>
<dbReference type="OrthoDB" id="1368127at2"/>
<dbReference type="KEGG" id="cpip:CJF12_00030"/>
<dbReference type="RefSeq" id="WP_034682514.1">
    <property type="nucleotide sequence ID" value="NZ_CP023049.2"/>
</dbReference>
<dbReference type="KEGG" id="cpip:CJF12_04590"/>
<gene>
    <name evidence="1" type="ORF">IQ37_05785</name>
</gene>
<organism evidence="1 2">
    <name type="scientific">Chryseobacterium piperi</name>
    <dbReference type="NCBI Taxonomy" id="558152"/>
    <lineage>
        <taxon>Bacteria</taxon>
        <taxon>Pseudomonadati</taxon>
        <taxon>Bacteroidota</taxon>
        <taxon>Flavobacteriia</taxon>
        <taxon>Flavobacteriales</taxon>
        <taxon>Weeksellaceae</taxon>
        <taxon>Chryseobacterium group</taxon>
        <taxon>Chryseobacterium</taxon>
    </lineage>
</organism>
<proteinExistence type="predicted"/>
<dbReference type="Proteomes" id="UP000028709">
    <property type="component" value="Unassembled WGS sequence"/>
</dbReference>
<protein>
    <submittedName>
        <fullName evidence="1">Uncharacterized protein</fullName>
    </submittedName>
</protein>